<gene>
    <name evidence="1" type="ORF">PROAA_1070046</name>
</gene>
<organism evidence="1 2">
    <name type="scientific">Candidatus Propionivibrio aalborgensis</name>
    <dbReference type="NCBI Taxonomy" id="1860101"/>
    <lineage>
        <taxon>Bacteria</taxon>
        <taxon>Pseudomonadati</taxon>
        <taxon>Pseudomonadota</taxon>
        <taxon>Betaproteobacteria</taxon>
        <taxon>Rhodocyclales</taxon>
        <taxon>Rhodocyclaceae</taxon>
        <taxon>Propionivibrio</taxon>
    </lineage>
</organism>
<accession>A0A1A8XFY9</accession>
<dbReference type="Proteomes" id="UP000199600">
    <property type="component" value="Unassembled WGS sequence"/>
</dbReference>
<dbReference type="AlphaFoldDB" id="A0A1A8XFY9"/>
<dbReference type="EMBL" id="FLQY01000010">
    <property type="protein sequence ID" value="SBT03626.1"/>
    <property type="molecule type" value="Genomic_DNA"/>
</dbReference>
<name>A0A1A8XFY9_9RHOO</name>
<evidence type="ECO:0000313" key="2">
    <source>
        <dbReference type="Proteomes" id="UP000199600"/>
    </source>
</evidence>
<keyword evidence="2" id="KW-1185">Reference proteome</keyword>
<protein>
    <submittedName>
        <fullName evidence="1">Uncharacterized protein</fullName>
    </submittedName>
</protein>
<sequence>MIWATRLFDTSSTVTGTEAPSSVKMRVMPTLRPTRPRLMVILLKPATIGRLALQVKSGNVKDVTKRKAAIIAAIRQLLQLNFDVNTGWEVKLHQRIDRFIGRIDDVHQA</sequence>
<proteinExistence type="predicted"/>
<evidence type="ECO:0000313" key="1">
    <source>
        <dbReference type="EMBL" id="SBT03626.1"/>
    </source>
</evidence>
<reference evidence="1 2" key="1">
    <citation type="submission" date="2016-06" db="EMBL/GenBank/DDBJ databases">
        <authorList>
            <person name="Kjaerup R.B."/>
            <person name="Dalgaard T.S."/>
            <person name="Juul-Madsen H.R."/>
        </authorList>
    </citation>
    <scope>NUCLEOTIDE SEQUENCE [LARGE SCALE GENOMIC DNA]</scope>
    <source>
        <strain evidence="1">2</strain>
    </source>
</reference>